<reference evidence="3 4" key="1">
    <citation type="submission" date="2019-06" db="EMBL/GenBank/DDBJ databases">
        <title>A chromosome-scale genome assembly of the striped catfish, Pangasianodon hypophthalmus.</title>
        <authorList>
            <person name="Wen M."/>
            <person name="Zahm M."/>
            <person name="Roques C."/>
            <person name="Cabau C."/>
            <person name="Klopp C."/>
            <person name="Donnadieu C."/>
            <person name="Jouanno E."/>
            <person name="Avarre J.-C."/>
            <person name="Campet M."/>
            <person name="Ha T.T.T."/>
            <person name="Dugue R."/>
            <person name="Lampietro C."/>
            <person name="Louis A."/>
            <person name="Herpin A."/>
            <person name="Echchiki A."/>
            <person name="Berthelot C."/>
            <person name="Parey E."/>
            <person name="Roest-Crollius H."/>
            <person name="Braasch I."/>
            <person name="Postlethwait J."/>
            <person name="Bobe J."/>
            <person name="Montfort J."/>
            <person name="Bouchez O."/>
            <person name="Begum T."/>
            <person name="Schartl M."/>
            <person name="Guiguen Y."/>
        </authorList>
    </citation>
    <scope>NUCLEOTIDE SEQUENCE [LARGE SCALE GENOMIC DNA]</scope>
    <source>
        <strain evidence="3 4">Indonesia</strain>
        <tissue evidence="3">Blood</tissue>
    </source>
</reference>
<dbReference type="GO" id="GO:0005737">
    <property type="term" value="C:cytoplasm"/>
    <property type="evidence" value="ECO:0007669"/>
    <property type="project" value="TreeGrafter"/>
</dbReference>
<dbReference type="SMART" id="SM00460">
    <property type="entry name" value="TGc"/>
    <property type="match status" value="1"/>
</dbReference>
<dbReference type="InterPro" id="IPR002931">
    <property type="entry name" value="Transglutaminase-like"/>
</dbReference>
<keyword evidence="4" id="KW-1185">Reference proteome</keyword>
<organism evidence="3 4">
    <name type="scientific">Pangasianodon hypophthalmus</name>
    <name type="common">Striped catfish</name>
    <name type="synonym">Helicophagus hypophthalmus</name>
    <dbReference type="NCBI Taxonomy" id="310915"/>
    <lineage>
        <taxon>Eukaryota</taxon>
        <taxon>Metazoa</taxon>
        <taxon>Chordata</taxon>
        <taxon>Craniata</taxon>
        <taxon>Vertebrata</taxon>
        <taxon>Euteleostomi</taxon>
        <taxon>Actinopterygii</taxon>
        <taxon>Neopterygii</taxon>
        <taxon>Teleostei</taxon>
        <taxon>Ostariophysi</taxon>
        <taxon>Siluriformes</taxon>
        <taxon>Pangasiidae</taxon>
        <taxon>Pangasianodon</taxon>
    </lineage>
</organism>
<comment type="caution">
    <text evidence="3">The sequence shown here is derived from an EMBL/GenBank/DDBJ whole genome shotgun (WGS) entry which is preliminary data.</text>
</comment>
<dbReference type="Pfam" id="PF01841">
    <property type="entry name" value="Transglut_core"/>
    <property type="match status" value="1"/>
</dbReference>
<dbReference type="Pfam" id="PF23265">
    <property type="entry name" value="Ig-like_KY"/>
    <property type="match status" value="3"/>
</dbReference>
<gene>
    <name evidence="3" type="ORF">PHYPO_G00180390</name>
</gene>
<feature type="compositionally biased region" description="Polar residues" evidence="1">
    <location>
        <begin position="93"/>
        <end position="122"/>
    </location>
</feature>
<evidence type="ECO:0000313" key="3">
    <source>
        <dbReference type="EMBL" id="KAB5581854.1"/>
    </source>
</evidence>
<dbReference type="Proteomes" id="UP000327468">
    <property type="component" value="Chromosome 3"/>
</dbReference>
<proteinExistence type="predicted"/>
<dbReference type="PANTHER" id="PTHR46333:SF4">
    <property type="entry name" value="TRANSGLUTAMINASE-LIKE DOMAIN-CONTAINING PROTEIN"/>
    <property type="match status" value="1"/>
</dbReference>
<protein>
    <recommendedName>
        <fullName evidence="2">Transglutaminase-like domain-containing protein</fullName>
    </recommendedName>
</protein>
<dbReference type="InterPro" id="IPR052557">
    <property type="entry name" value="CAP/Cytokinesis_protein"/>
</dbReference>
<dbReference type="EMBL" id="VFJC01000004">
    <property type="protein sequence ID" value="KAB5581854.1"/>
    <property type="molecule type" value="Genomic_DNA"/>
</dbReference>
<accession>A0A5N5PQB9</accession>
<evidence type="ECO:0000259" key="2">
    <source>
        <dbReference type="SMART" id="SM00460"/>
    </source>
</evidence>
<feature type="region of interest" description="Disordered" evidence="1">
    <location>
        <begin position="59"/>
        <end position="122"/>
    </location>
</feature>
<dbReference type="InterPro" id="IPR056564">
    <property type="entry name" value="Ig-like_KY"/>
</dbReference>
<dbReference type="AlphaFoldDB" id="A0A5N5PQB9"/>
<sequence length="904" mass="100327">MHIDTTVPERAANLNKMTDVIVQKFSFPFSCSPCHAQADEQPVAEPRSHQGIERLEQGTLKAAKDPNNNPNQNNSKPEYKDMMSAPKVREAQAPSTDPDLQNTDMVYSANGSPDSEPVASTNGTIKTYLTSDTQDRDSSSVENSQSKGKVSYKTVFEKWASLQYEEQRPSTKRQLSAESAAKCVTVRKRSTVASNKEALAKPLSHTNPGTQPRKAGLPIRSFCQRQPRRQLFSSTEVFHKVDTHVISKGRELKDQGVFSPQSIARVITQGARNELEKIRAIWVWLCYNIEYDLDGYLGFSPKLSTPEEVIKAGRGVCSGFSSICLEMCREVGILCEEVSGYSKGIGHWPGHRLADKPSDHMWNAVWVKGQWGLLDACWGAGTVNMDTKTFVKRFDDFYFLTEPREFINSHFPDEETWQLLDTPIALEQFELIPLKTSAFYTLGLTLLQPTQYKITTDDGETTVTVSSCGRLTFAYELRQRDSETGAARQNEVDGSCGLLSVTQQGMRLRLLPPEPGTYELKLFARPEGDSGTLLWVCTLELECPAVRQSQSLPANPYLSWGLGSNAGVHGVKGCSVPSQDTLEVCERGECEIVLHTSRPLMMVCELIHPELDFALAKRCLALQITAEQLVCNVLCPYKGYYRLSVFVRDYNDGSGSFQNVGNFLLRCKGLGVNQNVPYPPDLSPWCGPGMRTQAAGLSQFSHTGALVNLPQGRCNITFHCTSSQLQIHAVLSAESYQKNKEKLNQASFPLSRYILLTFTDSKVTVSVCVPQPGVYRLGLYGCTPPQQDYAPLCDYVLRSVCDRCGEPFPCVYSAWGKGCVLLEPRGGVLAPQSWVCFRVRVPAAQRVSVLAEQRVDLKMNKSRVWEGKAFTGNITQIKLTAATSDTSDMAVLMTFDVLNLESKL</sequence>
<evidence type="ECO:0000256" key="1">
    <source>
        <dbReference type="SAM" id="MobiDB-lite"/>
    </source>
</evidence>
<dbReference type="SUPFAM" id="SSF54001">
    <property type="entry name" value="Cysteine proteinases"/>
    <property type="match status" value="1"/>
</dbReference>
<evidence type="ECO:0000313" key="4">
    <source>
        <dbReference type="Proteomes" id="UP000327468"/>
    </source>
</evidence>
<name>A0A5N5PQB9_PANHP</name>
<feature type="domain" description="Transglutaminase-like" evidence="2">
    <location>
        <begin position="309"/>
        <end position="378"/>
    </location>
</feature>
<dbReference type="PANTHER" id="PTHR46333">
    <property type="entry name" value="CYTOKINESIS PROTEIN 3"/>
    <property type="match status" value="1"/>
</dbReference>
<dbReference type="InterPro" id="IPR038765">
    <property type="entry name" value="Papain-like_cys_pep_sf"/>
</dbReference>
<dbReference type="Gene3D" id="3.10.620.30">
    <property type="match status" value="1"/>
</dbReference>